<evidence type="ECO:0000313" key="2">
    <source>
        <dbReference type="Proteomes" id="UP000824219"/>
    </source>
</evidence>
<dbReference type="EMBL" id="JAHKSW010000013">
    <property type="protein sequence ID" value="KAG7325071.1"/>
    <property type="molecule type" value="Genomic_DNA"/>
</dbReference>
<dbReference type="AlphaFoldDB" id="A0A9D3SHX8"/>
<comment type="caution">
    <text evidence="1">The sequence shown here is derived from an EMBL/GenBank/DDBJ whole genome shotgun (WGS) entry which is preliminary data.</text>
</comment>
<organism evidence="1 2">
    <name type="scientific">Hemibagrus wyckioides</name>
    <dbReference type="NCBI Taxonomy" id="337641"/>
    <lineage>
        <taxon>Eukaryota</taxon>
        <taxon>Metazoa</taxon>
        <taxon>Chordata</taxon>
        <taxon>Craniata</taxon>
        <taxon>Vertebrata</taxon>
        <taxon>Euteleostomi</taxon>
        <taxon>Actinopterygii</taxon>
        <taxon>Neopterygii</taxon>
        <taxon>Teleostei</taxon>
        <taxon>Ostariophysi</taxon>
        <taxon>Siluriformes</taxon>
        <taxon>Bagridae</taxon>
        <taxon>Hemibagrus</taxon>
    </lineage>
</organism>
<protein>
    <submittedName>
        <fullName evidence="1">Uncharacterized protein</fullName>
    </submittedName>
</protein>
<name>A0A9D3SHX8_9TELE</name>
<dbReference type="Proteomes" id="UP000824219">
    <property type="component" value="Linkage Group LG13"/>
</dbReference>
<reference evidence="1 2" key="1">
    <citation type="submission" date="2021-06" db="EMBL/GenBank/DDBJ databases">
        <title>Chromosome-level genome assembly of the red-tail catfish (Hemibagrus wyckioides).</title>
        <authorList>
            <person name="Shao F."/>
        </authorList>
    </citation>
    <scope>NUCLEOTIDE SEQUENCE [LARGE SCALE GENOMIC DNA]</scope>
    <source>
        <strain evidence="1">EC202008001</strain>
        <tissue evidence="1">Blood</tissue>
    </source>
</reference>
<evidence type="ECO:0000313" key="1">
    <source>
        <dbReference type="EMBL" id="KAG7325071.1"/>
    </source>
</evidence>
<keyword evidence="2" id="KW-1185">Reference proteome</keyword>
<accession>A0A9D3SHX8</accession>
<proteinExistence type="predicted"/>
<sequence length="82" mass="8883">MLGVTKPGLDAGLLNGRVGLTSDGEKARFILDVGLYSVQSNLNFRANRRKVDNTPCSDYFFNSPTEWTLHKGCGVLGEHGAV</sequence>
<gene>
    <name evidence="1" type="ORF">KOW79_011387</name>
</gene>